<dbReference type="EMBL" id="AZST01001877">
    <property type="protein sequence ID" value="KEP45380.1"/>
    <property type="molecule type" value="Genomic_DNA"/>
</dbReference>
<protein>
    <submittedName>
        <fullName evidence="1">Uncharacterized protein</fullName>
    </submittedName>
</protein>
<name>A0A074RJ28_9AGAM</name>
<dbReference type="OrthoDB" id="3191138at2759"/>
<organism evidence="1 2">
    <name type="scientific">Rhizoctonia solani 123E</name>
    <dbReference type="NCBI Taxonomy" id="1423351"/>
    <lineage>
        <taxon>Eukaryota</taxon>
        <taxon>Fungi</taxon>
        <taxon>Dikarya</taxon>
        <taxon>Basidiomycota</taxon>
        <taxon>Agaricomycotina</taxon>
        <taxon>Agaricomycetes</taxon>
        <taxon>Cantharellales</taxon>
        <taxon>Ceratobasidiaceae</taxon>
        <taxon>Rhizoctonia</taxon>
    </lineage>
</organism>
<evidence type="ECO:0000313" key="2">
    <source>
        <dbReference type="Proteomes" id="UP000027456"/>
    </source>
</evidence>
<sequence length="130" mass="14649">MPTPLPRFEALVQHPSRTPLTQSGYCAALERLAPGCDPLGLDAQLTAFIKQFVLELSTRYVVDKEDHAHLALACVLWADGCNSFDNPIQLGPRSIDCVVPIWGFDPNKQRNKLQHLRCYKLRVVMPEDYS</sequence>
<comment type="caution">
    <text evidence="1">The sequence shown here is derived from an EMBL/GenBank/DDBJ whole genome shotgun (WGS) entry which is preliminary data.</text>
</comment>
<reference evidence="1 2" key="1">
    <citation type="submission" date="2013-12" db="EMBL/GenBank/DDBJ databases">
        <authorList>
            <person name="Cubeta M."/>
            <person name="Pakala S."/>
            <person name="Fedorova N."/>
            <person name="Thomas E."/>
            <person name="Dean R."/>
            <person name="Jabaji S."/>
            <person name="Neate S."/>
            <person name="Toda T."/>
            <person name="Tavantzis S."/>
            <person name="Vilgalys R."/>
            <person name="Bharathan N."/>
            <person name="Pakala S."/>
            <person name="Losada L.S."/>
            <person name="Zafar N."/>
            <person name="Nierman W."/>
        </authorList>
    </citation>
    <scope>NUCLEOTIDE SEQUENCE [LARGE SCALE GENOMIC DNA]</scope>
    <source>
        <strain evidence="1 2">123E</strain>
    </source>
</reference>
<dbReference type="AlphaFoldDB" id="A0A074RJ28"/>
<gene>
    <name evidence="1" type="ORF">V565_280500</name>
</gene>
<evidence type="ECO:0000313" key="1">
    <source>
        <dbReference type="EMBL" id="KEP45380.1"/>
    </source>
</evidence>
<dbReference type="Proteomes" id="UP000027456">
    <property type="component" value="Unassembled WGS sequence"/>
</dbReference>
<accession>A0A074RJ28</accession>
<keyword evidence="2" id="KW-1185">Reference proteome</keyword>
<proteinExistence type="predicted"/>
<feature type="non-terminal residue" evidence="1">
    <location>
        <position position="130"/>
    </location>
</feature>
<dbReference type="HOGENOM" id="CLU_1943244_0_0_1"/>